<keyword evidence="2" id="KW-0255">Endonuclease</keyword>
<dbReference type="CDD" id="cd00085">
    <property type="entry name" value="HNHc"/>
    <property type="match status" value="1"/>
</dbReference>
<dbReference type="SMART" id="SM00507">
    <property type="entry name" value="HNHc"/>
    <property type="match status" value="1"/>
</dbReference>
<gene>
    <name evidence="2" type="ORF">DKK70_06675</name>
</gene>
<sequence length="240" mass="27828">MIKIERTPCPTFLSIEKAKELTNKFRETDKSVWKNKKLKNALLEMSNYKCAYCETRLEIKDSYMEVDHFHPKSLYPSEVLCWNNLLPSCKKCNVNKRDHDPIKEPIINPCEDDPKRDLCVEGARLYPRLHSAIGKSTIDTLDLNNNARLVTPRFELCNLVKKELEELHYNNIIDCAFRNKFKGLLSACSADTPFSAFTSNTLHNDSYYSEIKEKLKSNNLWSDELDELDKATKNLALDSR</sequence>
<dbReference type="EMBL" id="QGLR01000009">
    <property type="protein sequence ID" value="PXZ07532.1"/>
    <property type="molecule type" value="Genomic_DNA"/>
</dbReference>
<dbReference type="InterPro" id="IPR003615">
    <property type="entry name" value="HNH_nuc"/>
</dbReference>
<accession>A0A2V4E2S3</accession>
<dbReference type="Gene3D" id="1.10.30.50">
    <property type="match status" value="1"/>
</dbReference>
<keyword evidence="2" id="KW-0378">Hydrolase</keyword>
<keyword evidence="2" id="KW-0540">Nuclease</keyword>
<evidence type="ECO:0000313" key="2">
    <source>
        <dbReference type="EMBL" id="PXZ07532.1"/>
    </source>
</evidence>
<evidence type="ECO:0000259" key="1">
    <source>
        <dbReference type="SMART" id="SM00507"/>
    </source>
</evidence>
<proteinExistence type="predicted"/>
<comment type="caution">
    <text evidence="2">The sequence shown here is derived from an EMBL/GenBank/DDBJ whole genome shotgun (WGS) entry which is preliminary data.</text>
</comment>
<keyword evidence="3" id="KW-1185">Reference proteome</keyword>
<dbReference type="Pfam" id="PF01844">
    <property type="entry name" value="HNH"/>
    <property type="match status" value="1"/>
</dbReference>
<dbReference type="Proteomes" id="UP000247932">
    <property type="component" value="Unassembled WGS sequence"/>
</dbReference>
<dbReference type="GO" id="GO:0004519">
    <property type="term" value="F:endonuclease activity"/>
    <property type="evidence" value="ECO:0007669"/>
    <property type="project" value="UniProtKB-KW"/>
</dbReference>
<dbReference type="AlphaFoldDB" id="A0A2V4E2S3"/>
<feature type="domain" description="HNH nuclease" evidence="1">
    <location>
        <begin position="37"/>
        <end position="94"/>
    </location>
</feature>
<organism evidence="2 3">
    <name type="scientific">Gilliamella apicola</name>
    <dbReference type="NCBI Taxonomy" id="1196095"/>
    <lineage>
        <taxon>Bacteria</taxon>
        <taxon>Pseudomonadati</taxon>
        <taxon>Pseudomonadota</taxon>
        <taxon>Gammaproteobacteria</taxon>
        <taxon>Orbales</taxon>
        <taxon>Orbaceae</taxon>
        <taxon>Gilliamella</taxon>
    </lineage>
</organism>
<evidence type="ECO:0000313" key="3">
    <source>
        <dbReference type="Proteomes" id="UP000247932"/>
    </source>
</evidence>
<dbReference type="GO" id="GO:0008270">
    <property type="term" value="F:zinc ion binding"/>
    <property type="evidence" value="ECO:0007669"/>
    <property type="project" value="InterPro"/>
</dbReference>
<dbReference type="RefSeq" id="WP_110433290.1">
    <property type="nucleotide sequence ID" value="NZ_QGLR01000009.1"/>
</dbReference>
<dbReference type="OrthoDB" id="9816185at2"/>
<dbReference type="GO" id="GO:0003676">
    <property type="term" value="F:nucleic acid binding"/>
    <property type="evidence" value="ECO:0007669"/>
    <property type="project" value="InterPro"/>
</dbReference>
<reference evidence="2 3" key="1">
    <citation type="submission" date="2018-05" db="EMBL/GenBank/DDBJ databases">
        <title>Reference genomes for bee gut microbiota database.</title>
        <authorList>
            <person name="Ellegaard K.M."/>
        </authorList>
    </citation>
    <scope>NUCLEOTIDE SEQUENCE [LARGE SCALE GENOMIC DNA]</scope>
    <source>
        <strain evidence="2 3">ESL0182</strain>
    </source>
</reference>
<name>A0A2V4E2S3_9GAMM</name>
<dbReference type="InterPro" id="IPR002711">
    <property type="entry name" value="HNH"/>
</dbReference>
<protein>
    <submittedName>
        <fullName evidence="2">HNH endonuclease</fullName>
    </submittedName>
</protein>